<feature type="transmembrane region" description="Helical" evidence="9">
    <location>
        <begin position="46"/>
        <end position="63"/>
    </location>
</feature>
<dbReference type="GO" id="GO:0015833">
    <property type="term" value="P:peptide transport"/>
    <property type="evidence" value="ECO:0007669"/>
    <property type="project" value="UniProtKB-KW"/>
</dbReference>
<dbReference type="CDD" id="cd06261">
    <property type="entry name" value="TM_PBP2"/>
    <property type="match status" value="1"/>
</dbReference>
<evidence type="ECO:0000256" key="2">
    <source>
        <dbReference type="ARBA" id="ARBA00022448"/>
    </source>
</evidence>
<evidence type="ECO:0000313" key="11">
    <source>
        <dbReference type="EMBL" id="TCS71532.1"/>
    </source>
</evidence>
<feature type="transmembrane region" description="Helical" evidence="9">
    <location>
        <begin position="247"/>
        <end position="271"/>
    </location>
</feature>
<dbReference type="PANTHER" id="PTHR43386:SF24">
    <property type="entry name" value="OLIGOPEPTIDE TRANSPORT SYSTEM PERMEASE PROTEIN AMID"/>
    <property type="match status" value="1"/>
</dbReference>
<keyword evidence="2 9" id="KW-0813">Transport</keyword>
<keyword evidence="7 9" id="KW-1133">Transmembrane helix</keyword>
<keyword evidence="6" id="KW-0653">Protein transport</keyword>
<dbReference type="Pfam" id="PF00528">
    <property type="entry name" value="BPD_transp_1"/>
    <property type="match status" value="1"/>
</dbReference>
<dbReference type="OrthoDB" id="9783218at2"/>
<keyword evidence="5" id="KW-0571">Peptide transport</keyword>
<dbReference type="RefSeq" id="WP_126461201.1">
    <property type="nucleotide sequence ID" value="NZ_AP018721.1"/>
</dbReference>
<organism evidence="11 12">
    <name type="scientific">Sulfuritortus calidifontis</name>
    <dbReference type="NCBI Taxonomy" id="1914471"/>
    <lineage>
        <taxon>Bacteria</taxon>
        <taxon>Pseudomonadati</taxon>
        <taxon>Pseudomonadota</taxon>
        <taxon>Betaproteobacteria</taxon>
        <taxon>Nitrosomonadales</taxon>
        <taxon>Thiobacillaceae</taxon>
        <taxon>Sulfuritortus</taxon>
    </lineage>
</organism>
<dbReference type="Proteomes" id="UP000295135">
    <property type="component" value="Unassembled WGS sequence"/>
</dbReference>
<keyword evidence="8 9" id="KW-0472">Membrane</keyword>
<dbReference type="Gene3D" id="1.10.3720.10">
    <property type="entry name" value="MetI-like"/>
    <property type="match status" value="1"/>
</dbReference>
<dbReference type="InterPro" id="IPR035906">
    <property type="entry name" value="MetI-like_sf"/>
</dbReference>
<gene>
    <name evidence="11" type="ORF">EDC61_10978</name>
</gene>
<feature type="transmembrane region" description="Helical" evidence="9">
    <location>
        <begin position="197"/>
        <end position="220"/>
    </location>
</feature>
<reference evidence="11 12" key="1">
    <citation type="submission" date="2019-03" db="EMBL/GenBank/DDBJ databases">
        <title>Genomic Encyclopedia of Type Strains, Phase IV (KMG-IV): sequencing the most valuable type-strain genomes for metagenomic binning, comparative biology and taxonomic classification.</title>
        <authorList>
            <person name="Goeker M."/>
        </authorList>
    </citation>
    <scope>NUCLEOTIDE SEQUENCE [LARGE SCALE GENOMIC DNA]</scope>
    <source>
        <strain evidence="11 12">DSM 103923</strain>
    </source>
</reference>
<evidence type="ECO:0000256" key="4">
    <source>
        <dbReference type="ARBA" id="ARBA00022692"/>
    </source>
</evidence>
<comment type="similarity">
    <text evidence="9">Belongs to the binding-protein-dependent transport system permease family.</text>
</comment>
<dbReference type="SUPFAM" id="SSF161098">
    <property type="entry name" value="MetI-like"/>
    <property type="match status" value="1"/>
</dbReference>
<evidence type="ECO:0000256" key="5">
    <source>
        <dbReference type="ARBA" id="ARBA00022856"/>
    </source>
</evidence>
<dbReference type="GO" id="GO:0005886">
    <property type="term" value="C:plasma membrane"/>
    <property type="evidence" value="ECO:0007669"/>
    <property type="project" value="UniProtKB-SubCell"/>
</dbReference>
<feature type="transmembrane region" description="Helical" evidence="9">
    <location>
        <begin position="155"/>
        <end position="176"/>
    </location>
</feature>
<dbReference type="EMBL" id="SLZY01000009">
    <property type="protein sequence ID" value="TCS71532.1"/>
    <property type="molecule type" value="Genomic_DNA"/>
</dbReference>
<dbReference type="InterPro" id="IPR050366">
    <property type="entry name" value="BP-dependent_transpt_permease"/>
</dbReference>
<feature type="transmembrane region" description="Helical" evidence="9">
    <location>
        <begin position="430"/>
        <end position="453"/>
    </location>
</feature>
<evidence type="ECO:0000256" key="8">
    <source>
        <dbReference type="ARBA" id="ARBA00023136"/>
    </source>
</evidence>
<feature type="transmembrane region" description="Helical" evidence="9">
    <location>
        <begin position="6"/>
        <end position="26"/>
    </location>
</feature>
<dbReference type="PROSITE" id="PS50928">
    <property type="entry name" value="ABC_TM1"/>
    <property type="match status" value="1"/>
</dbReference>
<comment type="caution">
    <text evidence="11">The sequence shown here is derived from an EMBL/GenBank/DDBJ whole genome shotgun (WGS) entry which is preliminary data.</text>
</comment>
<dbReference type="PANTHER" id="PTHR43386">
    <property type="entry name" value="OLIGOPEPTIDE TRANSPORT SYSTEM PERMEASE PROTEIN APPC"/>
    <property type="match status" value="1"/>
</dbReference>
<evidence type="ECO:0000256" key="6">
    <source>
        <dbReference type="ARBA" id="ARBA00022927"/>
    </source>
</evidence>
<evidence type="ECO:0000256" key="9">
    <source>
        <dbReference type="RuleBase" id="RU363032"/>
    </source>
</evidence>
<keyword evidence="12" id="KW-1185">Reference proteome</keyword>
<keyword evidence="4 9" id="KW-0812">Transmembrane</keyword>
<evidence type="ECO:0000256" key="1">
    <source>
        <dbReference type="ARBA" id="ARBA00004651"/>
    </source>
</evidence>
<feature type="transmembrane region" description="Helical" evidence="9">
    <location>
        <begin position="378"/>
        <end position="403"/>
    </location>
</feature>
<evidence type="ECO:0000256" key="3">
    <source>
        <dbReference type="ARBA" id="ARBA00022475"/>
    </source>
</evidence>
<protein>
    <submittedName>
        <fullName evidence="11">Peptide/nickel transport system permease protein</fullName>
    </submittedName>
</protein>
<evidence type="ECO:0000313" key="12">
    <source>
        <dbReference type="Proteomes" id="UP000295135"/>
    </source>
</evidence>
<dbReference type="AlphaFoldDB" id="A0A4R3JUT2"/>
<feature type="transmembrane region" description="Helical" evidence="9">
    <location>
        <begin position="283"/>
        <end position="304"/>
    </location>
</feature>
<name>A0A4R3JUT2_9PROT</name>
<sequence length="468" mass="50667">MSFLIDILWSDALLFLLLAAVLGFFLHVRRHEHLRAPWARVGRSRLGVATAVLLAAYAGIGVLDSLHYRPALPAQPGQPVQYGNEVLSVLDALAEPLRAQVEKTYSAPFALHLYAKENLTLADGRQLRDYPRLKYGGAHLSHESERAGDVARRSLAGVAWGLALAAAVVLLTAGMLSRRSAGFGDALRRLARAPELAALRSGLVTLAILLLLAGVIVQLAPHYHILGTDKVGQDVFYLSLKSVRTGLLIGTLTTLIMLPLALFLGVAAGYYGGRVDDVIQYVYTTLNSIPGVLLIAAAVLVAQVYIETHPELFDTAAARSDLRLVFLCGILGVTSWTGLARLLRGEALKLRELEYIQAARAFGVSHLRILSRHILPNVGHLVLITVVIDFSGLVLAEAVLSYVGVGVDPAMASWGNMINGARLELAREPIVWWQLAAAFLFMFALVLAANLFADSVRVAFDPRSEKRS</sequence>
<evidence type="ECO:0000256" key="7">
    <source>
        <dbReference type="ARBA" id="ARBA00022989"/>
    </source>
</evidence>
<accession>A0A4R3JUT2</accession>
<comment type="subcellular location">
    <subcellularLocation>
        <location evidence="1 9">Cell membrane</location>
        <topology evidence="1 9">Multi-pass membrane protein</topology>
    </subcellularLocation>
</comment>
<keyword evidence="3" id="KW-1003">Cell membrane</keyword>
<feature type="domain" description="ABC transmembrane type-1" evidence="10">
    <location>
        <begin position="243"/>
        <end position="453"/>
    </location>
</feature>
<dbReference type="GO" id="GO:0055085">
    <property type="term" value="P:transmembrane transport"/>
    <property type="evidence" value="ECO:0007669"/>
    <property type="project" value="InterPro"/>
</dbReference>
<dbReference type="InterPro" id="IPR000515">
    <property type="entry name" value="MetI-like"/>
</dbReference>
<feature type="transmembrane region" description="Helical" evidence="9">
    <location>
        <begin position="324"/>
        <end position="343"/>
    </location>
</feature>
<evidence type="ECO:0000259" key="10">
    <source>
        <dbReference type="PROSITE" id="PS50928"/>
    </source>
</evidence>
<proteinExistence type="inferred from homology"/>
<dbReference type="GO" id="GO:0015031">
    <property type="term" value="P:protein transport"/>
    <property type="evidence" value="ECO:0007669"/>
    <property type="project" value="UniProtKB-KW"/>
</dbReference>